<feature type="compositionally biased region" description="Low complexity" evidence="3">
    <location>
        <begin position="911"/>
        <end position="926"/>
    </location>
</feature>
<dbReference type="InterPro" id="IPR001584">
    <property type="entry name" value="Integrase_cat-core"/>
</dbReference>
<dbReference type="InterPro" id="IPR054722">
    <property type="entry name" value="PolX-like_BBD"/>
</dbReference>
<dbReference type="GO" id="GO:0004190">
    <property type="term" value="F:aspartic-type endopeptidase activity"/>
    <property type="evidence" value="ECO:0007669"/>
    <property type="project" value="UniProtKB-KW"/>
</dbReference>
<feature type="domain" description="Integrase catalytic" evidence="5">
    <location>
        <begin position="582"/>
        <end position="753"/>
    </location>
</feature>
<dbReference type="Pfam" id="PF25597">
    <property type="entry name" value="SH3_retrovirus"/>
    <property type="match status" value="1"/>
</dbReference>
<dbReference type="Pfam" id="PF00665">
    <property type="entry name" value="rve"/>
    <property type="match status" value="1"/>
</dbReference>
<dbReference type="PROSITE" id="PS50994">
    <property type="entry name" value="INTEGRASE"/>
    <property type="match status" value="1"/>
</dbReference>
<dbReference type="InterPro" id="IPR057670">
    <property type="entry name" value="SH3_retrovirus"/>
</dbReference>
<evidence type="ECO:0000256" key="3">
    <source>
        <dbReference type="SAM" id="MobiDB-lite"/>
    </source>
</evidence>
<dbReference type="SMART" id="SM00343">
    <property type="entry name" value="ZnF_C2HC"/>
    <property type="match status" value="1"/>
</dbReference>
<dbReference type="InterPro" id="IPR036397">
    <property type="entry name" value="RNaseH_sf"/>
</dbReference>
<dbReference type="PANTHER" id="PTHR11439:SF463">
    <property type="entry name" value="REVERSE TRANSCRIPTASE TY1_COPIA-TYPE DOMAIN-CONTAINING PROTEIN"/>
    <property type="match status" value="1"/>
</dbReference>
<dbReference type="GO" id="GO:0008270">
    <property type="term" value="F:zinc ion binding"/>
    <property type="evidence" value="ECO:0007669"/>
    <property type="project" value="UniProtKB-KW"/>
</dbReference>
<dbReference type="SUPFAM" id="SSF53098">
    <property type="entry name" value="Ribonuclease H-like"/>
    <property type="match status" value="1"/>
</dbReference>
<dbReference type="Pfam" id="PF13976">
    <property type="entry name" value="gag_pre-integrs"/>
    <property type="match status" value="1"/>
</dbReference>
<dbReference type="Gene3D" id="4.10.60.10">
    <property type="entry name" value="Zinc finger, CCHC-type"/>
    <property type="match status" value="1"/>
</dbReference>
<dbReference type="Pfam" id="PF00098">
    <property type="entry name" value="zf-CCHC"/>
    <property type="match status" value="1"/>
</dbReference>
<dbReference type="PANTHER" id="PTHR11439">
    <property type="entry name" value="GAG-POL-RELATED RETROTRANSPOSON"/>
    <property type="match status" value="1"/>
</dbReference>
<evidence type="ECO:0000259" key="5">
    <source>
        <dbReference type="PROSITE" id="PS50994"/>
    </source>
</evidence>
<keyword evidence="2" id="KW-0479">Metal-binding</keyword>
<feature type="compositionally biased region" description="Basic residues" evidence="3">
    <location>
        <begin position="297"/>
        <end position="308"/>
    </location>
</feature>
<dbReference type="Pfam" id="PF07727">
    <property type="entry name" value="RVT_2"/>
    <property type="match status" value="1"/>
</dbReference>
<dbReference type="InterPro" id="IPR013103">
    <property type="entry name" value="RVT_2"/>
</dbReference>
<dbReference type="Pfam" id="PF14223">
    <property type="entry name" value="Retrotran_gag_2"/>
    <property type="match status" value="1"/>
</dbReference>
<keyword evidence="1" id="KW-0064">Aspartyl protease</keyword>
<evidence type="ECO:0000313" key="7">
    <source>
        <dbReference type="Proteomes" id="UP001140206"/>
    </source>
</evidence>
<dbReference type="InterPro" id="IPR001878">
    <property type="entry name" value="Znf_CCHC"/>
</dbReference>
<reference evidence="6" key="1">
    <citation type="submission" date="2022-08" db="EMBL/GenBank/DDBJ databases">
        <authorList>
            <person name="Marques A."/>
        </authorList>
    </citation>
    <scope>NUCLEOTIDE SEQUENCE</scope>
    <source>
        <strain evidence="6">RhyPub2mFocal</strain>
        <tissue evidence="6">Leaves</tissue>
    </source>
</reference>
<dbReference type="GO" id="GO:0003676">
    <property type="term" value="F:nucleic acid binding"/>
    <property type="evidence" value="ECO:0007669"/>
    <property type="project" value="InterPro"/>
</dbReference>
<feature type="domain" description="CCHC-type" evidence="4">
    <location>
        <begin position="263"/>
        <end position="280"/>
    </location>
</feature>
<evidence type="ECO:0000259" key="4">
    <source>
        <dbReference type="PROSITE" id="PS50158"/>
    </source>
</evidence>
<protein>
    <submittedName>
        <fullName evidence="6">Transposon Ty1-H Gag-Pol polyprotein</fullName>
    </submittedName>
</protein>
<dbReference type="InterPro" id="IPR025724">
    <property type="entry name" value="GAG-pre-integrase_dom"/>
</dbReference>
<name>A0AAV8B3Z5_9POAL</name>
<keyword evidence="7" id="KW-1185">Reference proteome</keyword>
<keyword evidence="1" id="KW-0645">Protease</keyword>
<proteinExistence type="predicted"/>
<feature type="compositionally biased region" description="Polar residues" evidence="3">
    <location>
        <begin position="929"/>
        <end position="940"/>
    </location>
</feature>
<organism evidence="6 7">
    <name type="scientific">Rhynchospora pubera</name>
    <dbReference type="NCBI Taxonomy" id="906938"/>
    <lineage>
        <taxon>Eukaryota</taxon>
        <taxon>Viridiplantae</taxon>
        <taxon>Streptophyta</taxon>
        <taxon>Embryophyta</taxon>
        <taxon>Tracheophyta</taxon>
        <taxon>Spermatophyta</taxon>
        <taxon>Magnoliopsida</taxon>
        <taxon>Liliopsida</taxon>
        <taxon>Poales</taxon>
        <taxon>Cyperaceae</taxon>
        <taxon>Cyperoideae</taxon>
        <taxon>Rhynchosporeae</taxon>
        <taxon>Rhynchospora</taxon>
    </lineage>
</organism>
<dbReference type="Pfam" id="PF22936">
    <property type="entry name" value="Pol_BBD"/>
    <property type="match status" value="1"/>
</dbReference>
<keyword evidence="1" id="KW-0378">Hydrolase</keyword>
<dbReference type="InterPro" id="IPR043502">
    <property type="entry name" value="DNA/RNA_pol_sf"/>
</dbReference>
<dbReference type="Proteomes" id="UP001140206">
    <property type="component" value="Unassembled WGS sequence"/>
</dbReference>
<dbReference type="InterPro" id="IPR036875">
    <property type="entry name" value="Znf_CCHC_sf"/>
</dbReference>
<evidence type="ECO:0000313" key="6">
    <source>
        <dbReference type="EMBL" id="KAJ4737614.1"/>
    </source>
</evidence>
<feature type="region of interest" description="Disordered" evidence="3">
    <location>
        <begin position="903"/>
        <end position="946"/>
    </location>
</feature>
<dbReference type="GO" id="GO:0015074">
    <property type="term" value="P:DNA integration"/>
    <property type="evidence" value="ECO:0007669"/>
    <property type="project" value="InterPro"/>
</dbReference>
<dbReference type="EMBL" id="JAMFTS010002985">
    <property type="protein sequence ID" value="KAJ4737614.1"/>
    <property type="molecule type" value="Genomic_DNA"/>
</dbReference>
<comment type="caution">
    <text evidence="6">The sequence shown here is derived from an EMBL/GenBank/DDBJ whole genome shotgun (WGS) entry which is preliminary data.</text>
</comment>
<gene>
    <name evidence="6" type="ORF">LUZ62_008014</name>
</gene>
<feature type="region of interest" description="Disordered" evidence="3">
    <location>
        <begin position="281"/>
        <end position="311"/>
    </location>
</feature>
<evidence type="ECO:0000256" key="2">
    <source>
        <dbReference type="PROSITE-ProRule" id="PRU00047"/>
    </source>
</evidence>
<keyword evidence="2" id="KW-0862">Zinc</keyword>
<dbReference type="InterPro" id="IPR012337">
    <property type="entry name" value="RNaseH-like_sf"/>
</dbReference>
<dbReference type="SUPFAM" id="SSF56672">
    <property type="entry name" value="DNA/RNA polymerases"/>
    <property type="match status" value="1"/>
</dbReference>
<keyword evidence="2" id="KW-0863">Zinc-finger</keyword>
<dbReference type="SUPFAM" id="SSF57756">
    <property type="entry name" value="Retrovirus zinc finger-like domains"/>
    <property type="match status" value="1"/>
</dbReference>
<dbReference type="Gene3D" id="3.30.420.10">
    <property type="entry name" value="Ribonuclease H-like superfamily/Ribonuclease H"/>
    <property type="match status" value="1"/>
</dbReference>
<evidence type="ECO:0000256" key="1">
    <source>
        <dbReference type="ARBA" id="ARBA00022750"/>
    </source>
</evidence>
<dbReference type="PROSITE" id="PS50158">
    <property type="entry name" value="ZF_CCHC"/>
    <property type="match status" value="1"/>
</dbReference>
<sequence>MDKLLAKLDPDDVKTLLELVKVSNAAEKHQPSVKLDLPPVDLKLDGPATYLSWSRRIQGALAGRNLEGFLTGERKEPEQNTDAWNEWKTTHMLLYTWLLNSMVPSIAVTVDGIQNVKDMWMKLKRIYAGTENNMRVFQIEREIEAVVQGDRSIQEYATDLERLWADYDYFSPMACCKDPECRRGERDAQRRTMHFLRRLNPAFEHRTAVLLAQTRIPSLDEAIAAMMQEESRIKLLSEANGVGVRSALTVSNSSMAGVQGETRKCYNCGEVGHLRTACPKPLKERDFGGRGQSGGRGRGRGRGGRRGGRGGYRANLMVAEEEEDTGVVFTEEDQALLDVLSRKQKAASNGDKKSVTEDASTSFLPRGNIATYAHSTQGTSNTHALASLSTNRSPEWIVDSGASRHVTGNISEFSSYTHLAMPECIQTADGTTQPVVGKGTVNCTGSVTLSNVLHAPSFPVNLLSISAIILQLKCVVSFDIPKVIFQEKGTGRRLGTGTWRSGLWYLDREGLDSALISMVEGTEKMGSEMNVEDVLMLHHQRMGHSSFNVLSRLYPVLFEKANKLKLVCDACEFGKLTRSSYVSSGHRSSCAFDLIHSDVWGPCPTSSMNGYRYFVTFIDCFSRVTWLYLMKNKNEVLACFKDFHRSVQTQYGAVVKILRSDNGTEYTNRAFAEYLSAQGIQHQTTCPYTPAQNGVAERKNRHLLEVARSMMISMNVPKYLWGQAVLTAAALINRMPSRVLEWKSPCEMLKGDNAGILPLKVFGCVCFVKDNRPSVGKLDPRAVKCIFVGYSATQKGYVCWSPVEKRLFVSMDVHFREFEPYYTLEVTSPFGDLSDSERMRQEGENCDKMGTMEPIPLSIPTLVQAHENGEEGEEDEQEEEGVLDHPANVIPAQHELKVYTRRPKEGPTNAPIIPLVPSSPLSRPVPTLETATPTQSTDSEFTGDMNHLSSLHTPITLRRTSRSNAGLPPDRYGFPHDIAQFVSYSNISPVHGAFIASLDSVTLPKCWQDAKKDPKWKAAMQEELGALDKNKTWEIVSLPPGKKAVGCRWVFTVKQTPEGKIDRYKARLVAKGYSQTYGIDYDETFAPVAKMSTVRTLVSLAANEGWKLHQLDVKNAFLHGDLLEEVYMEIPPGFGTAQTIGKVCRLRKSLYGLKQSPRAWFDRFRRAMVGMGYRQINADHTVFIRHHKGHCTMLAVYVDDIIITGDDEKEIAQLKVQLGKVFEVKDLGLLRYFLGIEVARGAEGIVLSQRKYVLDLLKETGMLGCKPAVTPIDSKLKLSAEEGESVDRERYQRLVGRLIYLNHTRPDISFAVSVVSRYMHDPRKGHMDAVYRILRYLKSAPGKGLIFRKNDHLNIEGYCDSDWASCVDDRRSTSGYCVFVGGNLVSWRSKKQSVVARSTAEAEYRAMASGVAELLWLRGLLRELKMGQGDQMKLWCDNKSAISIANNPVQHDRTKHIEIDRFFIKEKLDS</sequence>
<accession>A0AAV8B3Z5</accession>
<dbReference type="CDD" id="cd09272">
    <property type="entry name" value="RNase_HI_RT_Ty1"/>
    <property type="match status" value="1"/>
</dbReference>